<evidence type="ECO:0000313" key="5">
    <source>
        <dbReference type="EMBL" id="THF95812.1"/>
    </source>
</evidence>
<evidence type="ECO:0000256" key="2">
    <source>
        <dbReference type="SAM" id="MobiDB-lite"/>
    </source>
</evidence>
<dbReference type="PROSITE" id="PS50202">
    <property type="entry name" value="MSP"/>
    <property type="match status" value="1"/>
</dbReference>
<dbReference type="PANTHER" id="PTHR10809">
    <property type="entry name" value="VESICLE-ASSOCIATED MEMBRANE PROTEIN-ASSOCIATED PROTEIN"/>
    <property type="match status" value="1"/>
</dbReference>
<comment type="similarity">
    <text evidence="1">Belongs to the VAMP-associated protein (VAP) (TC 9.B.17) family.</text>
</comment>
<dbReference type="STRING" id="542762.A0A4S4D0T4"/>
<dbReference type="InterPro" id="IPR013783">
    <property type="entry name" value="Ig-like_fold"/>
</dbReference>
<dbReference type="Pfam" id="PF00635">
    <property type="entry name" value="Motile_Sperm"/>
    <property type="match status" value="1"/>
</dbReference>
<dbReference type="FunFam" id="2.60.40.10:FF:000813">
    <property type="entry name" value="Vesicle-associated protein 1-1"/>
    <property type="match status" value="1"/>
</dbReference>
<keyword evidence="6" id="KW-1185">Reference proteome</keyword>
<dbReference type="Gene3D" id="2.60.40.10">
    <property type="entry name" value="Immunoglobulins"/>
    <property type="match status" value="1"/>
</dbReference>
<dbReference type="GO" id="GO:0005789">
    <property type="term" value="C:endoplasmic reticulum membrane"/>
    <property type="evidence" value="ECO:0007669"/>
    <property type="project" value="InterPro"/>
</dbReference>
<evidence type="ECO:0000256" key="1">
    <source>
        <dbReference type="ARBA" id="ARBA00008932"/>
    </source>
</evidence>
<evidence type="ECO:0000259" key="4">
    <source>
        <dbReference type="PROSITE" id="PS50202"/>
    </source>
</evidence>
<accession>A0A4S4D0T4</accession>
<dbReference type="Proteomes" id="UP000306102">
    <property type="component" value="Unassembled WGS sequence"/>
</dbReference>
<feature type="region of interest" description="Disordered" evidence="2">
    <location>
        <begin position="283"/>
        <end position="306"/>
    </location>
</feature>
<dbReference type="GO" id="GO:0005886">
    <property type="term" value="C:plasma membrane"/>
    <property type="evidence" value="ECO:0007669"/>
    <property type="project" value="TreeGrafter"/>
</dbReference>
<name>A0A4S4D0T4_CAMSN</name>
<proteinExistence type="inferred from homology"/>
<feature type="transmembrane region" description="Helical" evidence="3">
    <location>
        <begin position="436"/>
        <end position="457"/>
    </location>
</feature>
<sequence length="459" mass="52131">MSAGLLEIQPRELKFIFELKKQSSCSVRLVNKSHDHVAFKIKTTSPKKYCVRPNTGVIKPKSACDFTVTMQAQKLAPPDMICKDRFLVQSTVVPAGTTDEDVDPGMFAKDCGRYVEENKMRVILVSPPNSPVLSPINGTLKHVPAYEDSILKDQVLRKLESFTPRHTVTKDVEAKMENSKEVKPAKGVVYKTMKDMEEPAKDVEYKTMKDVEDQAKDVDYKTLKDMEEPAKHVEYKTRKDVQEQPKDVDYKIMEDVGEQVKDADYIAMNDVEEQAKDVDCKTMKDDQEPAKVVQSKTMKDEEEPAKEVEYKPMKGVEELQLVKDIEDMKSKLNELESKLSEIDPMKHGHGKIGTMAVSDTGTCRGHLKLLDEMVISISIHLMDLEVTHDLLDLPLQAEVTISKLTEERRWIAREGESFRQELALLRSKRGAIEVQVGFPFLFVCMVSLISVMLGYLLNR</sequence>
<dbReference type="AlphaFoldDB" id="A0A4S4D0T4"/>
<dbReference type="GO" id="GO:0090158">
    <property type="term" value="P:endoplasmic reticulum membrane organization"/>
    <property type="evidence" value="ECO:0007669"/>
    <property type="project" value="TreeGrafter"/>
</dbReference>
<feature type="domain" description="MSP" evidence="4">
    <location>
        <begin position="5"/>
        <end position="125"/>
    </location>
</feature>
<evidence type="ECO:0000313" key="6">
    <source>
        <dbReference type="Proteomes" id="UP000306102"/>
    </source>
</evidence>
<evidence type="ECO:0000256" key="3">
    <source>
        <dbReference type="SAM" id="Phobius"/>
    </source>
</evidence>
<dbReference type="EMBL" id="SDRB02013149">
    <property type="protein sequence ID" value="THF95812.1"/>
    <property type="molecule type" value="Genomic_DNA"/>
</dbReference>
<gene>
    <name evidence="5" type="ORF">TEA_018227</name>
</gene>
<organism evidence="5 6">
    <name type="scientific">Camellia sinensis var. sinensis</name>
    <name type="common">China tea</name>
    <dbReference type="NCBI Taxonomy" id="542762"/>
    <lineage>
        <taxon>Eukaryota</taxon>
        <taxon>Viridiplantae</taxon>
        <taxon>Streptophyta</taxon>
        <taxon>Embryophyta</taxon>
        <taxon>Tracheophyta</taxon>
        <taxon>Spermatophyta</taxon>
        <taxon>Magnoliopsida</taxon>
        <taxon>eudicotyledons</taxon>
        <taxon>Gunneridae</taxon>
        <taxon>Pentapetalae</taxon>
        <taxon>asterids</taxon>
        <taxon>Ericales</taxon>
        <taxon>Theaceae</taxon>
        <taxon>Camellia</taxon>
    </lineage>
</organism>
<dbReference type="GO" id="GO:0061817">
    <property type="term" value="P:endoplasmic reticulum-plasma membrane tethering"/>
    <property type="evidence" value="ECO:0007669"/>
    <property type="project" value="TreeGrafter"/>
</dbReference>
<keyword evidence="3" id="KW-0812">Transmembrane</keyword>
<dbReference type="InterPro" id="IPR000535">
    <property type="entry name" value="MSP_dom"/>
</dbReference>
<keyword evidence="3" id="KW-0472">Membrane</keyword>
<keyword evidence="3" id="KW-1133">Transmembrane helix</keyword>
<comment type="caution">
    <text evidence="5">The sequence shown here is derived from an EMBL/GenBank/DDBJ whole genome shotgun (WGS) entry which is preliminary data.</text>
</comment>
<dbReference type="InterPro" id="IPR008962">
    <property type="entry name" value="PapD-like_sf"/>
</dbReference>
<dbReference type="SUPFAM" id="SSF49354">
    <property type="entry name" value="PapD-like"/>
    <property type="match status" value="1"/>
</dbReference>
<dbReference type="PANTHER" id="PTHR10809:SF45">
    <property type="entry name" value="VESICLE-ASSOCIATED PROTEIN 2-2"/>
    <property type="match status" value="1"/>
</dbReference>
<protein>
    <recommendedName>
        <fullName evidence="4">MSP domain-containing protein</fullName>
    </recommendedName>
</protein>
<dbReference type="InterPro" id="IPR016763">
    <property type="entry name" value="VAP"/>
</dbReference>
<reference evidence="5 6" key="1">
    <citation type="journal article" date="2018" name="Proc. Natl. Acad. Sci. U.S.A.">
        <title>Draft genome sequence of Camellia sinensis var. sinensis provides insights into the evolution of the tea genome and tea quality.</title>
        <authorList>
            <person name="Wei C."/>
            <person name="Yang H."/>
            <person name="Wang S."/>
            <person name="Zhao J."/>
            <person name="Liu C."/>
            <person name="Gao L."/>
            <person name="Xia E."/>
            <person name="Lu Y."/>
            <person name="Tai Y."/>
            <person name="She G."/>
            <person name="Sun J."/>
            <person name="Cao H."/>
            <person name="Tong W."/>
            <person name="Gao Q."/>
            <person name="Li Y."/>
            <person name="Deng W."/>
            <person name="Jiang X."/>
            <person name="Wang W."/>
            <person name="Chen Q."/>
            <person name="Zhang S."/>
            <person name="Li H."/>
            <person name="Wu J."/>
            <person name="Wang P."/>
            <person name="Li P."/>
            <person name="Shi C."/>
            <person name="Zheng F."/>
            <person name="Jian J."/>
            <person name="Huang B."/>
            <person name="Shan D."/>
            <person name="Shi M."/>
            <person name="Fang C."/>
            <person name="Yue Y."/>
            <person name="Li F."/>
            <person name="Li D."/>
            <person name="Wei S."/>
            <person name="Han B."/>
            <person name="Jiang C."/>
            <person name="Yin Y."/>
            <person name="Xia T."/>
            <person name="Zhang Z."/>
            <person name="Bennetzen J.L."/>
            <person name="Zhao S."/>
            <person name="Wan X."/>
        </authorList>
    </citation>
    <scope>NUCLEOTIDE SEQUENCE [LARGE SCALE GENOMIC DNA]</scope>
    <source>
        <strain evidence="6">cv. Shuchazao</strain>
        <tissue evidence="5">Leaf</tissue>
    </source>
</reference>